<dbReference type="EMBL" id="JAHUTI010030265">
    <property type="protein sequence ID" value="MED6241889.1"/>
    <property type="molecule type" value="Genomic_DNA"/>
</dbReference>
<dbReference type="Gene3D" id="3.40.50.300">
    <property type="entry name" value="P-loop containing nucleotide triphosphate hydrolases"/>
    <property type="match status" value="1"/>
</dbReference>
<gene>
    <name evidence="5" type="primary">ZRANB3</name>
    <name evidence="5" type="ORF">ATANTOWER_029424</name>
</gene>
<dbReference type="Gene3D" id="3.40.50.10810">
    <property type="entry name" value="Tandem AAA-ATPase domain"/>
    <property type="match status" value="1"/>
</dbReference>
<feature type="non-terminal residue" evidence="5">
    <location>
        <position position="1"/>
    </location>
</feature>
<evidence type="ECO:0000256" key="2">
    <source>
        <dbReference type="ARBA" id="ARBA00022801"/>
    </source>
</evidence>
<evidence type="ECO:0000256" key="1">
    <source>
        <dbReference type="ARBA" id="ARBA00022741"/>
    </source>
</evidence>
<evidence type="ECO:0000256" key="4">
    <source>
        <dbReference type="ARBA" id="ARBA00022840"/>
    </source>
</evidence>
<proteinExistence type="predicted"/>
<dbReference type="InterPro" id="IPR027417">
    <property type="entry name" value="P-loop_NTPase"/>
</dbReference>
<keyword evidence="3" id="KW-0347">Helicase</keyword>
<evidence type="ECO:0000313" key="6">
    <source>
        <dbReference type="Proteomes" id="UP001345963"/>
    </source>
</evidence>
<accession>A0ABU7AW75</accession>
<reference evidence="5 6" key="1">
    <citation type="submission" date="2021-07" db="EMBL/GenBank/DDBJ databases">
        <authorList>
            <person name="Palmer J.M."/>
        </authorList>
    </citation>
    <scope>NUCLEOTIDE SEQUENCE [LARGE SCALE GENOMIC DNA]</scope>
    <source>
        <strain evidence="5 6">AT_MEX2019</strain>
        <tissue evidence="5">Muscle</tissue>
    </source>
</reference>
<dbReference type="PANTHER" id="PTHR45766:SF3">
    <property type="entry name" value="DNA ANNEALING HELICASE AND ENDONUCLEASE ZRANB3"/>
    <property type="match status" value="1"/>
</dbReference>
<comment type="caution">
    <text evidence="5">The sequence shown here is derived from an EMBL/GenBank/DDBJ whole genome shotgun (WGS) entry which is preliminary data.</text>
</comment>
<keyword evidence="1" id="KW-0547">Nucleotide-binding</keyword>
<keyword evidence="2" id="KW-0378">Hydrolase</keyword>
<evidence type="ECO:0000313" key="5">
    <source>
        <dbReference type="EMBL" id="MED6241889.1"/>
    </source>
</evidence>
<protein>
    <submittedName>
        <fullName evidence="5">Swi SNF matrix associated, actin dependent regulator of chromatin</fullName>
    </submittedName>
</protein>
<keyword evidence="4" id="KW-0067">ATP-binding</keyword>
<dbReference type="PANTHER" id="PTHR45766">
    <property type="entry name" value="DNA ANNEALING HELICASE AND ENDONUCLEASE ZRANB3 FAMILY MEMBER"/>
    <property type="match status" value="1"/>
</dbReference>
<dbReference type="Proteomes" id="UP001345963">
    <property type="component" value="Unassembled WGS sequence"/>
</dbReference>
<keyword evidence="6" id="KW-1185">Reference proteome</keyword>
<organism evidence="5 6">
    <name type="scientific">Ataeniobius toweri</name>
    <dbReference type="NCBI Taxonomy" id="208326"/>
    <lineage>
        <taxon>Eukaryota</taxon>
        <taxon>Metazoa</taxon>
        <taxon>Chordata</taxon>
        <taxon>Craniata</taxon>
        <taxon>Vertebrata</taxon>
        <taxon>Euteleostomi</taxon>
        <taxon>Actinopterygii</taxon>
        <taxon>Neopterygii</taxon>
        <taxon>Teleostei</taxon>
        <taxon>Neoteleostei</taxon>
        <taxon>Acanthomorphata</taxon>
        <taxon>Ovalentaria</taxon>
        <taxon>Atherinomorphae</taxon>
        <taxon>Cyprinodontiformes</taxon>
        <taxon>Goodeidae</taxon>
        <taxon>Ataeniobius</taxon>
    </lineage>
</organism>
<evidence type="ECO:0000256" key="3">
    <source>
        <dbReference type="ARBA" id="ARBA00022806"/>
    </source>
</evidence>
<sequence>LFMQIDALYPRSFGTWTDYAKKYCNAHYRYFGPRRQWDCRGASNLEELHQRLSQIMIRRLKAEVLSQLPPKIRQRIPFDLPKEAAKEASASFAEWERLMKGLGSGVAATENPFVEVMGLVTQMYKQTAIAKVIGDQMVNKPPSARVQGLAFLSISQTPSAMRSVAPSNCVSMSRAVKLNKWSLKRDFENNVPGVSCSLGV</sequence>
<name>A0ABU7AW75_9TELE</name>
<dbReference type="InterPro" id="IPR038718">
    <property type="entry name" value="SNF2-like_sf"/>
</dbReference>